<dbReference type="PANTHER" id="PTHR10655:SF64">
    <property type="entry name" value="PHOSPHOLIPASE_CARBOXYLESTERASE_THIOESTERASE DOMAIN-CONTAINING PROTEIN"/>
    <property type="match status" value="1"/>
</dbReference>
<dbReference type="PANTHER" id="PTHR10655">
    <property type="entry name" value="LYSOPHOSPHOLIPASE-RELATED"/>
    <property type="match status" value="1"/>
</dbReference>
<dbReference type="GO" id="GO:0005737">
    <property type="term" value="C:cytoplasm"/>
    <property type="evidence" value="ECO:0007669"/>
    <property type="project" value="TreeGrafter"/>
</dbReference>
<reference evidence="3 4" key="1">
    <citation type="journal article" date="2021" name="Nat. Commun.">
        <title>Genetic determinants of endophytism in the Arabidopsis root mycobiome.</title>
        <authorList>
            <person name="Mesny F."/>
            <person name="Miyauchi S."/>
            <person name="Thiergart T."/>
            <person name="Pickel B."/>
            <person name="Atanasova L."/>
            <person name="Karlsson M."/>
            <person name="Huettel B."/>
            <person name="Barry K.W."/>
            <person name="Haridas S."/>
            <person name="Chen C."/>
            <person name="Bauer D."/>
            <person name="Andreopoulos W."/>
            <person name="Pangilinan J."/>
            <person name="LaButti K."/>
            <person name="Riley R."/>
            <person name="Lipzen A."/>
            <person name="Clum A."/>
            <person name="Drula E."/>
            <person name="Henrissat B."/>
            <person name="Kohler A."/>
            <person name="Grigoriev I.V."/>
            <person name="Martin F.M."/>
            <person name="Hacquard S."/>
        </authorList>
    </citation>
    <scope>NUCLEOTIDE SEQUENCE [LARGE SCALE GENOMIC DNA]</scope>
    <source>
        <strain evidence="3 4">MPI-CAGE-CH-0241</strain>
    </source>
</reference>
<comment type="caution">
    <text evidence="3">The sequence shown here is derived from an EMBL/GenBank/DDBJ whole genome shotgun (WGS) entry which is preliminary data.</text>
</comment>
<dbReference type="GO" id="GO:0008474">
    <property type="term" value="F:palmitoyl-(protein) hydrolase activity"/>
    <property type="evidence" value="ECO:0007669"/>
    <property type="project" value="TreeGrafter"/>
</dbReference>
<keyword evidence="4" id="KW-1185">Reference proteome</keyword>
<name>A0A9P9AKP1_9HYPO</name>
<dbReference type="InterPro" id="IPR050565">
    <property type="entry name" value="LYPA1-2/EST-like"/>
</dbReference>
<protein>
    <submittedName>
        <fullName evidence="3">Alpha/Beta hydrolase protein</fullName>
    </submittedName>
</protein>
<feature type="domain" description="Phospholipase/carboxylesterase/thioesterase" evidence="2">
    <location>
        <begin position="226"/>
        <end position="287"/>
    </location>
</feature>
<dbReference type="Pfam" id="PF02230">
    <property type="entry name" value="Abhydrolase_2"/>
    <property type="match status" value="2"/>
</dbReference>
<organism evidence="3 4">
    <name type="scientific">Thelonectria olida</name>
    <dbReference type="NCBI Taxonomy" id="1576542"/>
    <lineage>
        <taxon>Eukaryota</taxon>
        <taxon>Fungi</taxon>
        <taxon>Dikarya</taxon>
        <taxon>Ascomycota</taxon>
        <taxon>Pezizomycotina</taxon>
        <taxon>Sordariomycetes</taxon>
        <taxon>Hypocreomycetidae</taxon>
        <taxon>Hypocreales</taxon>
        <taxon>Nectriaceae</taxon>
        <taxon>Thelonectria</taxon>
    </lineage>
</organism>
<gene>
    <name evidence="3" type="ORF">B0T10DRAFT_490008</name>
</gene>
<dbReference type="Gene3D" id="3.40.50.1820">
    <property type="entry name" value="alpha/beta hydrolase"/>
    <property type="match status" value="1"/>
</dbReference>
<proteinExistence type="inferred from homology"/>
<comment type="similarity">
    <text evidence="1">Belongs to the AB hydrolase superfamily. AB hydrolase 2 family.</text>
</comment>
<accession>A0A9P9AKP1</accession>
<sequence length="289" mass="32289">MYCFGFSSILSLNCGGFTSTTAWIFETHSFTIIFLHGRGSNARKFHAPLLESPLPSSSLTFREALPAVRFVFPTAPMSRALKYRRSVIHQWFDGSGDWEPECRGDMRPSIEHIRGILRDEVQRVGGDAKKVVLAGISQGCAMALMSLLLWEGDALGAVVVVCGFMPLVESMNDCFEEKSEDGVVFETDEDEDGGQDPKTPLQQAVDELCEEAELEPTRSPEKFPFLLTPVFMGHGTEDDRVAYRHGQQTARLLQRMGLEVDFHTYQGLGHWYSSEMLGHIVAFLNKNMA</sequence>
<dbReference type="InterPro" id="IPR003140">
    <property type="entry name" value="PLipase/COase/thioEstase"/>
</dbReference>
<evidence type="ECO:0000256" key="1">
    <source>
        <dbReference type="ARBA" id="ARBA00006499"/>
    </source>
</evidence>
<evidence type="ECO:0000259" key="2">
    <source>
        <dbReference type="Pfam" id="PF02230"/>
    </source>
</evidence>
<feature type="domain" description="Phospholipase/carboxylesterase/thioesterase" evidence="2">
    <location>
        <begin position="28"/>
        <end position="173"/>
    </location>
</feature>
<dbReference type="EMBL" id="JAGPYM010000014">
    <property type="protein sequence ID" value="KAH6887588.1"/>
    <property type="molecule type" value="Genomic_DNA"/>
</dbReference>
<dbReference type="OrthoDB" id="2418081at2759"/>
<evidence type="ECO:0000313" key="4">
    <source>
        <dbReference type="Proteomes" id="UP000777438"/>
    </source>
</evidence>
<dbReference type="SUPFAM" id="SSF53474">
    <property type="entry name" value="alpha/beta-Hydrolases"/>
    <property type="match status" value="1"/>
</dbReference>
<dbReference type="GO" id="GO:0052689">
    <property type="term" value="F:carboxylic ester hydrolase activity"/>
    <property type="evidence" value="ECO:0007669"/>
    <property type="project" value="TreeGrafter"/>
</dbReference>
<dbReference type="Proteomes" id="UP000777438">
    <property type="component" value="Unassembled WGS sequence"/>
</dbReference>
<dbReference type="InterPro" id="IPR029058">
    <property type="entry name" value="AB_hydrolase_fold"/>
</dbReference>
<dbReference type="AlphaFoldDB" id="A0A9P9AKP1"/>
<keyword evidence="3" id="KW-0378">Hydrolase</keyword>
<evidence type="ECO:0000313" key="3">
    <source>
        <dbReference type="EMBL" id="KAH6887588.1"/>
    </source>
</evidence>